<gene>
    <name evidence="2" type="ORF">LTRI10_LOCUS52145</name>
</gene>
<accession>A0AAV2GUC9</accession>
<reference evidence="2 3" key="1">
    <citation type="submission" date="2024-04" db="EMBL/GenBank/DDBJ databases">
        <authorList>
            <person name="Fracassetti M."/>
        </authorList>
    </citation>
    <scope>NUCLEOTIDE SEQUENCE [LARGE SCALE GENOMIC DNA]</scope>
</reference>
<dbReference type="AlphaFoldDB" id="A0AAV2GUC9"/>
<protein>
    <submittedName>
        <fullName evidence="2">Uncharacterized protein</fullName>
    </submittedName>
</protein>
<dbReference type="EMBL" id="OZ034822">
    <property type="protein sequence ID" value="CAL1412885.1"/>
    <property type="molecule type" value="Genomic_DNA"/>
</dbReference>
<evidence type="ECO:0000313" key="2">
    <source>
        <dbReference type="EMBL" id="CAL1412885.1"/>
    </source>
</evidence>
<keyword evidence="1" id="KW-1133">Transmembrane helix</keyword>
<evidence type="ECO:0000256" key="1">
    <source>
        <dbReference type="SAM" id="Phobius"/>
    </source>
</evidence>
<dbReference type="Pfam" id="PF06364">
    <property type="entry name" value="DUF1068"/>
    <property type="match status" value="1"/>
</dbReference>
<organism evidence="2 3">
    <name type="scientific">Linum trigynum</name>
    <dbReference type="NCBI Taxonomy" id="586398"/>
    <lineage>
        <taxon>Eukaryota</taxon>
        <taxon>Viridiplantae</taxon>
        <taxon>Streptophyta</taxon>
        <taxon>Embryophyta</taxon>
        <taxon>Tracheophyta</taxon>
        <taxon>Spermatophyta</taxon>
        <taxon>Magnoliopsida</taxon>
        <taxon>eudicotyledons</taxon>
        <taxon>Gunneridae</taxon>
        <taxon>Pentapetalae</taxon>
        <taxon>rosids</taxon>
        <taxon>fabids</taxon>
        <taxon>Malpighiales</taxon>
        <taxon>Linaceae</taxon>
        <taxon>Linum</taxon>
    </lineage>
</organism>
<dbReference type="PANTHER" id="PTHR32254">
    <property type="entry name" value="EXPRESSED PROTEIN"/>
    <property type="match status" value="1"/>
</dbReference>
<keyword evidence="3" id="KW-1185">Reference proteome</keyword>
<feature type="transmembrane region" description="Helical" evidence="1">
    <location>
        <begin position="12"/>
        <end position="32"/>
    </location>
</feature>
<proteinExistence type="predicted"/>
<keyword evidence="1" id="KW-0472">Membrane</keyword>
<sequence>MKNREQQKTVKTAMVFLGFCLVAYIVIPPLFWHLSDFITATSSSSSSSSSSSYCPPCFCDCSTQPLFSLFDDLSANTSFSECTKKQDPEVGEEAQSNFTELLAEEVKLKEAEAVRNQQRADVALLEAKKMTSQYQKEADKCSAGMDTCEVARETAEEALASQRQISALWERRARQRGWRPAATTVTHHLHSHFTH</sequence>
<evidence type="ECO:0000313" key="3">
    <source>
        <dbReference type="Proteomes" id="UP001497516"/>
    </source>
</evidence>
<name>A0AAV2GUC9_9ROSI</name>
<keyword evidence="1" id="KW-0812">Transmembrane</keyword>
<dbReference type="PANTHER" id="PTHR32254:SF14">
    <property type="entry name" value="EXPRESSED PROTEIN"/>
    <property type="match status" value="1"/>
</dbReference>
<dbReference type="Proteomes" id="UP001497516">
    <property type="component" value="Chromosome 9"/>
</dbReference>
<dbReference type="InterPro" id="IPR010471">
    <property type="entry name" value="DUF1068"/>
</dbReference>